<dbReference type="PANTHER" id="PTHR25465:SF41">
    <property type="entry name" value="E3 UBIQUITIN-PROTEIN LIGASE RNF135"/>
    <property type="match status" value="1"/>
</dbReference>
<protein>
    <submittedName>
        <fullName evidence="7">(Atlantic silverside) hypothetical protein</fullName>
    </submittedName>
</protein>
<evidence type="ECO:0000313" key="7">
    <source>
        <dbReference type="EMBL" id="CAG6021064.1"/>
    </source>
</evidence>
<evidence type="ECO:0000256" key="2">
    <source>
        <dbReference type="ARBA" id="ARBA00022771"/>
    </source>
</evidence>
<feature type="domain" description="RING-type" evidence="5">
    <location>
        <begin position="16"/>
        <end position="61"/>
    </location>
</feature>
<accession>A0A8S4BZ14</accession>
<dbReference type="Gene3D" id="3.30.40.10">
    <property type="entry name" value="Zinc/RING finger domain, C3HC4 (zinc finger)"/>
    <property type="match status" value="1"/>
</dbReference>
<dbReference type="PROSITE" id="PS50119">
    <property type="entry name" value="ZF_BBOX"/>
    <property type="match status" value="1"/>
</dbReference>
<comment type="caution">
    <text evidence="7">The sequence shown here is derived from an EMBL/GenBank/DDBJ whole genome shotgun (WGS) entry which is preliminary data.</text>
</comment>
<dbReference type="Pfam" id="PF13445">
    <property type="entry name" value="zf-RING_UBOX"/>
    <property type="match status" value="1"/>
</dbReference>
<evidence type="ECO:0000256" key="4">
    <source>
        <dbReference type="PROSITE-ProRule" id="PRU00024"/>
    </source>
</evidence>
<dbReference type="GO" id="GO:0008270">
    <property type="term" value="F:zinc ion binding"/>
    <property type="evidence" value="ECO:0007669"/>
    <property type="project" value="UniProtKB-KW"/>
</dbReference>
<reference evidence="7" key="1">
    <citation type="submission" date="2021-05" db="EMBL/GenBank/DDBJ databases">
        <authorList>
            <person name="Tigano A."/>
        </authorList>
    </citation>
    <scope>NUCLEOTIDE SEQUENCE</scope>
</reference>
<evidence type="ECO:0000256" key="1">
    <source>
        <dbReference type="ARBA" id="ARBA00022723"/>
    </source>
</evidence>
<feature type="domain" description="B box-type" evidence="6">
    <location>
        <begin position="157"/>
        <end position="193"/>
    </location>
</feature>
<dbReference type="Proteomes" id="UP000677803">
    <property type="component" value="Unassembled WGS sequence"/>
</dbReference>
<evidence type="ECO:0000259" key="5">
    <source>
        <dbReference type="PROSITE" id="PS50089"/>
    </source>
</evidence>
<keyword evidence="2 4" id="KW-0863">Zinc-finger</keyword>
<evidence type="ECO:0000313" key="8">
    <source>
        <dbReference type="Proteomes" id="UP000677803"/>
    </source>
</evidence>
<dbReference type="PANTHER" id="PTHR25465">
    <property type="entry name" value="B-BOX DOMAIN CONTAINING"/>
    <property type="match status" value="1"/>
</dbReference>
<keyword evidence="8" id="KW-1185">Reference proteome</keyword>
<dbReference type="InterPro" id="IPR013083">
    <property type="entry name" value="Znf_RING/FYVE/PHD"/>
</dbReference>
<dbReference type="InterPro" id="IPR001841">
    <property type="entry name" value="Znf_RING"/>
</dbReference>
<dbReference type="InterPro" id="IPR000315">
    <property type="entry name" value="Znf_B-box"/>
</dbReference>
<dbReference type="PROSITE" id="PS00518">
    <property type="entry name" value="ZF_RING_1"/>
    <property type="match status" value="1"/>
</dbReference>
<gene>
    <name evidence="7" type="ORF">MMEN_LOCUS21282</name>
</gene>
<sequence>MSSSKQEEQLAQELSCPICLQLFCDPVVLPCGHNYCRACIYKNSDTVDIMGKAPPRCPECREEYHSVESLQKNFKLCNIIEGYRATAPKPDAEPPADPEEPAVFCDYCIENKSRAVKSCLKCEVTLCPRHLQRHHEKESFRAHTLVDPLKEVAIKGCPVHQRPLEYFCSHDMTSLCATCFVEGYHQNHDVLTFSVAEEEMRRALETRHKVSTSWFW</sequence>
<dbReference type="Gene3D" id="3.30.160.60">
    <property type="entry name" value="Classic Zinc Finger"/>
    <property type="match status" value="1"/>
</dbReference>
<dbReference type="InterPro" id="IPR017907">
    <property type="entry name" value="Znf_RING_CS"/>
</dbReference>
<dbReference type="SMART" id="SM00184">
    <property type="entry name" value="RING"/>
    <property type="match status" value="1"/>
</dbReference>
<dbReference type="InterPro" id="IPR051051">
    <property type="entry name" value="E3_ubiq-ligase_TRIM/RNF"/>
</dbReference>
<dbReference type="Pfam" id="PF00643">
    <property type="entry name" value="zf-B_box"/>
    <property type="match status" value="1"/>
</dbReference>
<keyword evidence="3" id="KW-0862">Zinc</keyword>
<keyword evidence="1" id="KW-0479">Metal-binding</keyword>
<dbReference type="Gene3D" id="4.10.830.40">
    <property type="match status" value="1"/>
</dbReference>
<organism evidence="7 8">
    <name type="scientific">Menidia menidia</name>
    <name type="common">Atlantic silverside</name>
    <dbReference type="NCBI Taxonomy" id="238744"/>
    <lineage>
        <taxon>Eukaryota</taxon>
        <taxon>Metazoa</taxon>
        <taxon>Chordata</taxon>
        <taxon>Craniata</taxon>
        <taxon>Vertebrata</taxon>
        <taxon>Euteleostomi</taxon>
        <taxon>Actinopterygii</taxon>
        <taxon>Neopterygii</taxon>
        <taxon>Teleostei</taxon>
        <taxon>Neoteleostei</taxon>
        <taxon>Acanthomorphata</taxon>
        <taxon>Ovalentaria</taxon>
        <taxon>Atherinomorphae</taxon>
        <taxon>Atheriniformes</taxon>
        <taxon>Atherinopsidae</taxon>
        <taxon>Menidiinae</taxon>
        <taxon>Menidia</taxon>
    </lineage>
</organism>
<dbReference type="PROSITE" id="PS50089">
    <property type="entry name" value="ZF_RING_2"/>
    <property type="match status" value="1"/>
</dbReference>
<dbReference type="AlphaFoldDB" id="A0A8S4BZ14"/>
<name>A0A8S4BZ14_9TELE</name>
<dbReference type="EMBL" id="CAJRST010041110">
    <property type="protein sequence ID" value="CAG6021064.1"/>
    <property type="molecule type" value="Genomic_DNA"/>
</dbReference>
<dbReference type="OrthoDB" id="6270329at2759"/>
<evidence type="ECO:0000259" key="6">
    <source>
        <dbReference type="PROSITE" id="PS50119"/>
    </source>
</evidence>
<evidence type="ECO:0000256" key="3">
    <source>
        <dbReference type="ARBA" id="ARBA00022833"/>
    </source>
</evidence>
<dbReference type="SUPFAM" id="SSF57850">
    <property type="entry name" value="RING/U-box"/>
    <property type="match status" value="1"/>
</dbReference>
<dbReference type="SUPFAM" id="SSF57845">
    <property type="entry name" value="B-box zinc-binding domain"/>
    <property type="match status" value="1"/>
</dbReference>
<proteinExistence type="predicted"/>
<dbReference type="InterPro" id="IPR027370">
    <property type="entry name" value="Znf-RING_euk"/>
</dbReference>
<dbReference type="SMART" id="SM00336">
    <property type="entry name" value="BBOX"/>
    <property type="match status" value="1"/>
</dbReference>